<accession>J3JKC0</accession>
<name>J3JKC0_ACTNH</name>
<protein>
    <submittedName>
        <fullName evidence="2">PF08338 domain protein</fullName>
    </submittedName>
</protein>
<organism evidence="2 3">
    <name type="scientific">Actinomyces naeslundii (strain ATCC 12104 / DSM 43013 / CCUG 2238 / JCM 8349 / NCTC 10301 / Howell 279)</name>
    <dbReference type="NCBI Taxonomy" id="1115803"/>
    <lineage>
        <taxon>Bacteria</taxon>
        <taxon>Bacillati</taxon>
        <taxon>Actinomycetota</taxon>
        <taxon>Actinomycetes</taxon>
        <taxon>Actinomycetales</taxon>
        <taxon>Actinomycetaceae</taxon>
        <taxon>Actinomyces</taxon>
    </lineage>
</organism>
<dbReference type="EMBL" id="ALJK01000088">
    <property type="protein sequence ID" value="EJN85191.1"/>
    <property type="molecule type" value="Genomic_DNA"/>
</dbReference>
<evidence type="ECO:0000313" key="3">
    <source>
        <dbReference type="Proteomes" id="UP000007814"/>
    </source>
</evidence>
<proteinExistence type="predicted"/>
<evidence type="ECO:0000259" key="1">
    <source>
        <dbReference type="Pfam" id="PF08338"/>
    </source>
</evidence>
<feature type="domain" description="DUF1731" evidence="1">
    <location>
        <begin position="26"/>
        <end position="51"/>
    </location>
</feature>
<dbReference type="Proteomes" id="UP000007814">
    <property type="component" value="Unassembled WGS sequence"/>
</dbReference>
<dbReference type="AlphaFoldDB" id="J3JKC0"/>
<dbReference type="PATRIC" id="fig|1115803.3.peg.1025"/>
<dbReference type="InterPro" id="IPR013549">
    <property type="entry name" value="DUF1731"/>
</dbReference>
<comment type="caution">
    <text evidence="2">The sequence shown here is derived from an EMBL/GenBank/DDBJ whole genome shotgun (WGS) entry which is preliminary data.</text>
</comment>
<evidence type="ECO:0000313" key="2">
    <source>
        <dbReference type="EMBL" id="EJN85191.1"/>
    </source>
</evidence>
<sequence>MVPQALLDRAGRGGATGGTGGIGSMLAELLGASQRAVPQALLASGFRFTAPGAASIWGLGA</sequence>
<gene>
    <name evidence="2" type="ORF">HMPREF1129_0117</name>
</gene>
<dbReference type="Pfam" id="PF08338">
    <property type="entry name" value="DUF1731"/>
    <property type="match status" value="1"/>
</dbReference>
<reference evidence="2 3" key="1">
    <citation type="submission" date="2012-07" db="EMBL/GenBank/DDBJ databases">
        <authorList>
            <person name="Durkin A.S."/>
            <person name="McCorrison J."/>
            <person name="Torralba M."/>
            <person name="Gillis M."/>
            <person name="Methe B."/>
            <person name="Sutton G."/>
            <person name="Nelson K.E."/>
        </authorList>
    </citation>
    <scope>NUCLEOTIDE SEQUENCE [LARGE SCALE GENOMIC DNA]</scope>
    <source>
        <strain evidence="3">ATCC 12104 / DSM 43013 / CCUG 2238 / JCM 8349 / NCTC 10301 / Howell 279</strain>
    </source>
</reference>